<reference evidence="1" key="1">
    <citation type="submission" date="2020-04" db="EMBL/GenBank/DDBJ databases">
        <authorList>
            <person name="Chiriac C."/>
            <person name="Salcher M."/>
            <person name="Ghai R."/>
            <person name="Kavagutti S V."/>
        </authorList>
    </citation>
    <scope>NUCLEOTIDE SEQUENCE</scope>
</reference>
<accession>A0A6J5MEP6</accession>
<gene>
    <name evidence="1" type="ORF">UFOVP457_58</name>
</gene>
<evidence type="ECO:0000313" key="1">
    <source>
        <dbReference type="EMBL" id="CAB4144661.1"/>
    </source>
</evidence>
<dbReference type="EMBL" id="LR796435">
    <property type="protein sequence ID" value="CAB4144661.1"/>
    <property type="molecule type" value="Genomic_DNA"/>
</dbReference>
<organism evidence="1">
    <name type="scientific">uncultured Caudovirales phage</name>
    <dbReference type="NCBI Taxonomy" id="2100421"/>
    <lineage>
        <taxon>Viruses</taxon>
        <taxon>Duplodnaviria</taxon>
        <taxon>Heunggongvirae</taxon>
        <taxon>Uroviricota</taxon>
        <taxon>Caudoviricetes</taxon>
        <taxon>Peduoviridae</taxon>
        <taxon>Maltschvirus</taxon>
        <taxon>Maltschvirus maltsch</taxon>
    </lineage>
</organism>
<proteinExistence type="predicted"/>
<name>A0A6J5MEP6_9CAUD</name>
<protein>
    <submittedName>
        <fullName evidence="1">Uncharacterized protein</fullName>
    </submittedName>
</protein>
<sequence length="29" mass="3400">MKNENETANALKIVYKKNTPEEKGIKFNF</sequence>